<dbReference type="GO" id="GO:0005886">
    <property type="term" value="C:plasma membrane"/>
    <property type="evidence" value="ECO:0007669"/>
    <property type="project" value="TreeGrafter"/>
</dbReference>
<organism evidence="8 9">
    <name type="scientific">Coniochaeta pulveracea</name>
    <dbReference type="NCBI Taxonomy" id="177199"/>
    <lineage>
        <taxon>Eukaryota</taxon>
        <taxon>Fungi</taxon>
        <taxon>Dikarya</taxon>
        <taxon>Ascomycota</taxon>
        <taxon>Pezizomycotina</taxon>
        <taxon>Sordariomycetes</taxon>
        <taxon>Sordariomycetidae</taxon>
        <taxon>Coniochaetales</taxon>
        <taxon>Coniochaetaceae</taxon>
        <taxon>Coniochaeta</taxon>
    </lineage>
</organism>
<keyword evidence="4 6" id="KW-0472">Membrane</keyword>
<dbReference type="GO" id="GO:0004930">
    <property type="term" value="F:G protein-coupled receptor activity"/>
    <property type="evidence" value="ECO:0007669"/>
    <property type="project" value="TreeGrafter"/>
</dbReference>
<proteinExistence type="predicted"/>
<feature type="compositionally biased region" description="Basic and acidic residues" evidence="5">
    <location>
        <begin position="459"/>
        <end position="474"/>
    </location>
</feature>
<feature type="compositionally biased region" description="Low complexity" evidence="5">
    <location>
        <begin position="310"/>
        <end position="327"/>
    </location>
</feature>
<feature type="domain" description="G-protein coupled receptors family 2 profile 2" evidence="7">
    <location>
        <begin position="25"/>
        <end position="211"/>
    </location>
</feature>
<keyword evidence="2 6" id="KW-0812">Transmembrane</keyword>
<evidence type="ECO:0000256" key="3">
    <source>
        <dbReference type="ARBA" id="ARBA00022989"/>
    </source>
</evidence>
<dbReference type="PROSITE" id="PS50261">
    <property type="entry name" value="G_PROTEIN_RECEP_F2_4"/>
    <property type="match status" value="1"/>
</dbReference>
<evidence type="ECO:0000259" key="7">
    <source>
        <dbReference type="PROSITE" id="PS50261"/>
    </source>
</evidence>
<dbReference type="GO" id="GO:0007166">
    <property type="term" value="P:cell surface receptor signaling pathway"/>
    <property type="evidence" value="ECO:0007669"/>
    <property type="project" value="InterPro"/>
</dbReference>
<dbReference type="Proteomes" id="UP000275385">
    <property type="component" value="Unassembled WGS sequence"/>
</dbReference>
<feature type="transmembrane region" description="Helical" evidence="6">
    <location>
        <begin position="60"/>
        <end position="79"/>
    </location>
</feature>
<sequence>MDAFVRHDHRAFHMAGMTDSEILSLVVLERTGGCLSLLAVCLIFVAYAYFPKLRTVPNTFIVFASVANAGASIGTIIAYDGLFKGTESALCQAQGFMFEMFIQSDPWWSLAMAINCVKIFFFNGNSQSIKKWGWLYCLICYGGPCIIAFSVLSLKDPDKTKVYGNAGLWCWITNDWNRYRIYTYYMLIWFCIVSSMIIYIAIGVYVFRARNRLQQFNHCIFGLKHTSNGSTVTGGQSSQSGESKDIQGSVSIVTEVSITHSTTKSTFEPIYRPITRLDRAFTRSHRNSNPWSVLPQNHHRASPSHATTRTVVTSLPTRPSTSTGTSSNPRQQHHLLDRFRVLDPVKRAYLRTSFLFALSVLVTWIPSSINRIHGLIYNDSPYAYNVGTATVLPLQGVWNAVIFFVTSWKVLRECVDDWRRKRGVVRLVEVGRGERKGGEDGLGMGEFGEVVGLWARDGEGVRRSEGEERAKSEGEQSGMTRSGGADVESWDSAGFGREREGSDVELRVGDRQGRSM</sequence>
<evidence type="ECO:0000256" key="2">
    <source>
        <dbReference type="ARBA" id="ARBA00022692"/>
    </source>
</evidence>
<dbReference type="OrthoDB" id="18453at2759"/>
<comment type="subcellular location">
    <subcellularLocation>
        <location evidence="1">Membrane</location>
        <topology evidence="1">Multi-pass membrane protein</topology>
    </subcellularLocation>
</comment>
<feature type="transmembrane region" description="Helical" evidence="6">
    <location>
        <begin position="389"/>
        <end position="411"/>
    </location>
</feature>
<evidence type="ECO:0000256" key="4">
    <source>
        <dbReference type="ARBA" id="ARBA00023136"/>
    </source>
</evidence>
<keyword evidence="9" id="KW-1185">Reference proteome</keyword>
<dbReference type="Gene3D" id="1.20.1070.10">
    <property type="entry name" value="Rhodopsin 7-helix transmembrane proteins"/>
    <property type="match status" value="1"/>
</dbReference>
<accession>A0A420Y3H1</accession>
<dbReference type="InterPro" id="IPR017981">
    <property type="entry name" value="GPCR_2-like_7TM"/>
</dbReference>
<dbReference type="STRING" id="177199.A0A420Y3H1"/>
<keyword evidence="3 6" id="KW-1133">Transmembrane helix</keyword>
<evidence type="ECO:0000313" key="8">
    <source>
        <dbReference type="EMBL" id="RKU42422.1"/>
    </source>
</evidence>
<feature type="transmembrane region" description="Helical" evidence="6">
    <location>
        <begin position="184"/>
        <end position="207"/>
    </location>
</feature>
<reference evidence="8 9" key="1">
    <citation type="submission" date="2018-08" db="EMBL/GenBank/DDBJ databases">
        <title>Draft genome of the lignicolous fungus Coniochaeta pulveracea.</title>
        <authorList>
            <person name="Borstlap C.J."/>
            <person name="De Witt R.N."/>
            <person name="Botha A."/>
            <person name="Volschenk H."/>
        </authorList>
    </citation>
    <scope>NUCLEOTIDE SEQUENCE [LARGE SCALE GENOMIC DNA]</scope>
    <source>
        <strain evidence="8 9">CAB683</strain>
    </source>
</reference>
<evidence type="ECO:0000256" key="6">
    <source>
        <dbReference type="SAM" id="Phobius"/>
    </source>
</evidence>
<name>A0A420Y3H1_9PEZI</name>
<feature type="region of interest" description="Disordered" evidence="5">
    <location>
        <begin position="288"/>
        <end position="330"/>
    </location>
</feature>
<dbReference type="AlphaFoldDB" id="A0A420Y3H1"/>
<feature type="transmembrane region" description="Helical" evidence="6">
    <location>
        <begin position="106"/>
        <end position="122"/>
    </location>
</feature>
<protein>
    <recommendedName>
        <fullName evidence="7">G-protein coupled receptors family 2 profile 2 domain-containing protein</fullName>
    </recommendedName>
</protein>
<dbReference type="PANTHER" id="PTHR23112:SF0">
    <property type="entry name" value="TRANSMEMBRANE PROTEIN 116"/>
    <property type="match status" value="1"/>
</dbReference>
<dbReference type="GO" id="GO:0007189">
    <property type="term" value="P:adenylate cyclase-activating G protein-coupled receptor signaling pathway"/>
    <property type="evidence" value="ECO:0007669"/>
    <property type="project" value="TreeGrafter"/>
</dbReference>
<feature type="transmembrane region" description="Helical" evidence="6">
    <location>
        <begin position="22"/>
        <end position="48"/>
    </location>
</feature>
<evidence type="ECO:0000313" key="9">
    <source>
        <dbReference type="Proteomes" id="UP000275385"/>
    </source>
</evidence>
<dbReference type="PANTHER" id="PTHR23112">
    <property type="entry name" value="G PROTEIN-COUPLED RECEPTOR 157-RELATED"/>
    <property type="match status" value="1"/>
</dbReference>
<evidence type="ECO:0000256" key="5">
    <source>
        <dbReference type="SAM" id="MobiDB-lite"/>
    </source>
</evidence>
<feature type="compositionally biased region" description="Basic and acidic residues" evidence="5">
    <location>
        <begin position="496"/>
        <end position="516"/>
    </location>
</feature>
<feature type="transmembrane region" description="Helical" evidence="6">
    <location>
        <begin position="134"/>
        <end position="154"/>
    </location>
</feature>
<feature type="transmembrane region" description="Helical" evidence="6">
    <location>
        <begin position="348"/>
        <end position="369"/>
    </location>
</feature>
<evidence type="ECO:0000256" key="1">
    <source>
        <dbReference type="ARBA" id="ARBA00004141"/>
    </source>
</evidence>
<dbReference type="SUPFAM" id="SSF81321">
    <property type="entry name" value="Family A G protein-coupled receptor-like"/>
    <property type="match status" value="1"/>
</dbReference>
<feature type="region of interest" description="Disordered" evidence="5">
    <location>
        <begin position="459"/>
        <end position="516"/>
    </location>
</feature>
<comment type="caution">
    <text evidence="8">The sequence shown here is derived from an EMBL/GenBank/DDBJ whole genome shotgun (WGS) entry which is preliminary data.</text>
</comment>
<gene>
    <name evidence="8" type="ORF">DL546_005748</name>
</gene>
<dbReference type="EMBL" id="QVQW01000057">
    <property type="protein sequence ID" value="RKU42422.1"/>
    <property type="molecule type" value="Genomic_DNA"/>
</dbReference>